<dbReference type="Pfam" id="PF23247">
    <property type="entry name" value="LRR_RPS2"/>
    <property type="match status" value="1"/>
</dbReference>
<evidence type="ECO:0000256" key="1">
    <source>
        <dbReference type="ARBA" id="ARBA00008894"/>
    </source>
</evidence>
<dbReference type="InterPro" id="IPR032675">
    <property type="entry name" value="LRR_dom_sf"/>
</dbReference>
<evidence type="ECO:0000259" key="2">
    <source>
        <dbReference type="Pfam" id="PF00931"/>
    </source>
</evidence>
<comment type="similarity">
    <text evidence="1">Belongs to the disease resistance NB-LRR family.</text>
</comment>
<accession>M8C8I8</accession>
<dbReference type="GO" id="GO:0043531">
    <property type="term" value="F:ADP binding"/>
    <property type="evidence" value="ECO:0007669"/>
    <property type="project" value="InterPro"/>
</dbReference>
<proteinExistence type="inferred from homology"/>
<feature type="domain" description="Disease resistance protein At4g27190-like leucine-rich repeats" evidence="3">
    <location>
        <begin position="849"/>
        <end position="978"/>
    </location>
</feature>
<reference evidence="4" key="1">
    <citation type="submission" date="2015-06" db="UniProtKB">
        <authorList>
            <consortium name="EnsemblPlants"/>
        </authorList>
    </citation>
    <scope>IDENTIFICATION</scope>
</reference>
<dbReference type="SUPFAM" id="SSF52058">
    <property type="entry name" value="L domain-like"/>
    <property type="match status" value="1"/>
</dbReference>
<feature type="domain" description="NB-ARC" evidence="2">
    <location>
        <begin position="85"/>
        <end position="223"/>
    </location>
</feature>
<organism evidence="4">
    <name type="scientific">Aegilops tauschii</name>
    <name type="common">Tausch's goatgrass</name>
    <name type="synonym">Aegilops squarrosa</name>
    <dbReference type="NCBI Taxonomy" id="37682"/>
    <lineage>
        <taxon>Eukaryota</taxon>
        <taxon>Viridiplantae</taxon>
        <taxon>Streptophyta</taxon>
        <taxon>Embryophyta</taxon>
        <taxon>Tracheophyta</taxon>
        <taxon>Spermatophyta</taxon>
        <taxon>Magnoliopsida</taxon>
        <taxon>Liliopsida</taxon>
        <taxon>Poales</taxon>
        <taxon>Poaceae</taxon>
        <taxon>BOP clade</taxon>
        <taxon>Pooideae</taxon>
        <taxon>Triticodae</taxon>
        <taxon>Triticeae</taxon>
        <taxon>Triticinae</taxon>
        <taxon>Aegilops</taxon>
    </lineage>
</organism>
<protein>
    <recommendedName>
        <fullName evidence="5">NB-ARC domain-containing protein</fullName>
    </recommendedName>
</protein>
<sequence length="1128" mass="128343">MAPGVQIFWLPHWNRENHWGTSGFPNIIITASFGEKKRDPSSMQKTRKELCLLRQIAEIKFLTIKLLLSAVKSIAGGSVDGSREEIFRILQGLTDYKVIYFHGWDGLGASVVLRSIAEVLPYRRTTPELCFDKIIHIDCSDWKNRRGLQRAIAEELELESSIMAVMDKQDEEDDFDGVDESSRNEITSVSREIHNILKYSRFVLIFHNGSDNEIVDLVNFGVPPITSFGDNVMIWTYRRRMLTIKECKPYETLHELRYTHLLVYDRMKYLAAGQLYALLCKEADIIVACNPCIQGVDQTMAVNCCLYKLFLQCSVSKNNSNWVDIASNYWICDGILAKDITLDTSAALHREITWKCDDNVLTMFKQHFKLPFLTVKEDDVYEEGPYRWISVTSKDREMLGMKTLPAETSSFFLEFVMSDQPTMLPNGLFEHSSNLGALTLRCCAFSFASPPFLKCHNLRFLGLDHCTDDKTGEGEDHTEWVCLHSLWVLDLRYTHWNEILSPAKMDLMDNLMELSIEGVWCWQYTTCLQGRLLNLQRLRVIKPTRGPDISTDASNSLMDKAKLEILDLSGNNEMEILPNSLSKASSLQVLILDGCNDLKNVLVPDGLPQSLKSFSFDGCGPAFRRAPIVELPPKQERPSTPATKEGASVSNISLKGCSQLAHMFVRGLPNLVELDLSGTAIRTLDFSTMVLEVPMLKRLFLLGSDENVYLNIHVTSAVYSELNQSKVTDKEKKIGMYGDQVSLPQLVQADRYSDVQSMVGDAPMQDFPKPPTNNLDRHIEIAEGRHALDSGLGDVMTSWLVLKQCRMERCPKLGEVFPLETYELKELETFWASDLLMACWICSKGAYCNFNDGSFRKLQHLRLRSCPRLQFVLPVWVDSFPSLETLHIIRCGDLRHVFVQNDKWYPEEISIQVVAFPKLTTIHLHDLPVLQQICEVKMVAPNLKTIKIRGCWGLRRLPQICEVKMVAPNLKTIKIRGCWGLRRLPVVGPRSRDMKKPTVEIEKDVWDALEWDGGAAPGHFEAPVHSRYYKKKLPRVSVLRCELVVALTFYLWLSNKKQDSSCLLAPMYRLISSLEISGVLCDYTYSFFCGKICELVVALTFVALLEYKKRLAMCVSACSLEYELGEVD</sequence>
<evidence type="ECO:0000259" key="3">
    <source>
        <dbReference type="Pfam" id="PF23247"/>
    </source>
</evidence>
<evidence type="ECO:0000313" key="4">
    <source>
        <dbReference type="EnsemblPlants" id="EMT11428"/>
    </source>
</evidence>
<dbReference type="InterPro" id="IPR002182">
    <property type="entry name" value="NB-ARC"/>
</dbReference>
<dbReference type="ExpressionAtlas" id="M8C8I8">
    <property type="expression patterns" value="baseline"/>
</dbReference>
<dbReference type="PANTHER" id="PTHR33463">
    <property type="entry name" value="NB-ARC DOMAIN-CONTAINING PROTEIN-RELATED"/>
    <property type="match status" value="1"/>
</dbReference>
<dbReference type="PANTHER" id="PTHR33463:SF64">
    <property type="entry name" value="NB-ARC DOMAIN-CONTAINING PROTEIN"/>
    <property type="match status" value="1"/>
</dbReference>
<dbReference type="AlphaFoldDB" id="M8C8I8"/>
<name>M8C8I8_AEGTA</name>
<dbReference type="EnsemblPlants" id="EMT11428">
    <property type="protein sequence ID" value="EMT11428"/>
    <property type="gene ID" value="F775_21300"/>
</dbReference>
<dbReference type="Pfam" id="PF00931">
    <property type="entry name" value="NB-ARC"/>
    <property type="match status" value="1"/>
</dbReference>
<evidence type="ECO:0008006" key="5">
    <source>
        <dbReference type="Google" id="ProtNLM"/>
    </source>
</evidence>
<dbReference type="InterPro" id="IPR050905">
    <property type="entry name" value="Plant_NBS-LRR"/>
</dbReference>
<dbReference type="Gene3D" id="3.80.10.10">
    <property type="entry name" value="Ribonuclease Inhibitor"/>
    <property type="match status" value="2"/>
</dbReference>
<dbReference type="InterPro" id="IPR057135">
    <property type="entry name" value="At4g27190-like_LRR"/>
</dbReference>